<protein>
    <submittedName>
        <fullName evidence="5">DNA-binding GntR family transcriptional regulator</fullName>
    </submittedName>
</protein>
<evidence type="ECO:0000256" key="3">
    <source>
        <dbReference type="ARBA" id="ARBA00023163"/>
    </source>
</evidence>
<dbReference type="SMART" id="SM00345">
    <property type="entry name" value="HTH_GNTR"/>
    <property type="match status" value="1"/>
</dbReference>
<dbReference type="Proteomes" id="UP000565286">
    <property type="component" value="Unassembled WGS sequence"/>
</dbReference>
<dbReference type="GO" id="GO:0003677">
    <property type="term" value="F:DNA binding"/>
    <property type="evidence" value="ECO:0007669"/>
    <property type="project" value="UniProtKB-KW"/>
</dbReference>
<evidence type="ECO:0000313" key="6">
    <source>
        <dbReference type="Proteomes" id="UP000565286"/>
    </source>
</evidence>
<dbReference type="InterPro" id="IPR036388">
    <property type="entry name" value="WH-like_DNA-bd_sf"/>
</dbReference>
<dbReference type="GO" id="GO:0003700">
    <property type="term" value="F:DNA-binding transcription factor activity"/>
    <property type="evidence" value="ECO:0007669"/>
    <property type="project" value="InterPro"/>
</dbReference>
<dbReference type="AlphaFoldDB" id="A0A7W6CBN0"/>
<dbReference type="EMBL" id="JACIDV010000001">
    <property type="protein sequence ID" value="MBB3944266.1"/>
    <property type="molecule type" value="Genomic_DNA"/>
</dbReference>
<keyword evidence="2 5" id="KW-0238">DNA-binding</keyword>
<keyword evidence="1" id="KW-0805">Transcription regulation</keyword>
<dbReference type="SUPFAM" id="SSF46785">
    <property type="entry name" value="Winged helix' DNA-binding domain"/>
    <property type="match status" value="1"/>
</dbReference>
<dbReference type="InterPro" id="IPR036390">
    <property type="entry name" value="WH_DNA-bd_sf"/>
</dbReference>
<dbReference type="InterPro" id="IPR008920">
    <property type="entry name" value="TF_FadR/GntR_C"/>
</dbReference>
<dbReference type="PANTHER" id="PTHR43537">
    <property type="entry name" value="TRANSCRIPTIONAL REGULATOR, GNTR FAMILY"/>
    <property type="match status" value="1"/>
</dbReference>
<evidence type="ECO:0000259" key="4">
    <source>
        <dbReference type="PROSITE" id="PS50949"/>
    </source>
</evidence>
<keyword evidence="6" id="KW-1185">Reference proteome</keyword>
<gene>
    <name evidence="5" type="ORF">GGQ73_000189</name>
</gene>
<dbReference type="SUPFAM" id="SSF48008">
    <property type="entry name" value="GntR ligand-binding domain-like"/>
    <property type="match status" value="1"/>
</dbReference>
<accession>A0A7W6CBN0</accession>
<dbReference type="Pfam" id="PF00392">
    <property type="entry name" value="GntR"/>
    <property type="match status" value="1"/>
</dbReference>
<dbReference type="InterPro" id="IPR000524">
    <property type="entry name" value="Tscrpt_reg_HTH_GntR"/>
</dbReference>
<dbReference type="Gene3D" id="1.10.10.10">
    <property type="entry name" value="Winged helix-like DNA-binding domain superfamily/Winged helix DNA-binding domain"/>
    <property type="match status" value="1"/>
</dbReference>
<evidence type="ECO:0000313" key="5">
    <source>
        <dbReference type="EMBL" id="MBB3944266.1"/>
    </source>
</evidence>
<reference evidence="5 6" key="1">
    <citation type="submission" date="2020-08" db="EMBL/GenBank/DDBJ databases">
        <title>Genomic Encyclopedia of Type Strains, Phase IV (KMG-IV): sequencing the most valuable type-strain genomes for metagenomic binning, comparative biology and taxonomic classification.</title>
        <authorList>
            <person name="Goeker M."/>
        </authorList>
    </citation>
    <scope>NUCLEOTIDE SEQUENCE [LARGE SCALE GENOMIC DNA]</scope>
    <source>
        <strain evidence="5 6">DSM 26438</strain>
    </source>
</reference>
<dbReference type="PROSITE" id="PS50949">
    <property type="entry name" value="HTH_GNTR"/>
    <property type="match status" value="1"/>
</dbReference>
<comment type="caution">
    <text evidence="5">The sequence shown here is derived from an EMBL/GenBank/DDBJ whole genome shotgun (WGS) entry which is preliminary data.</text>
</comment>
<dbReference type="PANTHER" id="PTHR43537:SF24">
    <property type="entry name" value="GLUCONATE OPERON TRANSCRIPTIONAL REPRESSOR"/>
    <property type="match status" value="1"/>
</dbReference>
<evidence type="ECO:0000256" key="1">
    <source>
        <dbReference type="ARBA" id="ARBA00023015"/>
    </source>
</evidence>
<dbReference type="RefSeq" id="WP_183893235.1">
    <property type="nucleotide sequence ID" value="NZ_JACIDV010000001.1"/>
</dbReference>
<name>A0A7W6CBN0_9HYPH</name>
<organism evidence="5 6">
    <name type="scientific">Rhizobium skierniewicense</name>
    <dbReference type="NCBI Taxonomy" id="984260"/>
    <lineage>
        <taxon>Bacteria</taxon>
        <taxon>Pseudomonadati</taxon>
        <taxon>Pseudomonadota</taxon>
        <taxon>Alphaproteobacteria</taxon>
        <taxon>Hyphomicrobiales</taxon>
        <taxon>Rhizobiaceae</taxon>
        <taxon>Rhizobium/Agrobacterium group</taxon>
        <taxon>Rhizobium</taxon>
    </lineage>
</organism>
<sequence>MLDQSSPLTHSILQPEGKNAFALKRLRRALIDCELCPSESLSEADVSDRFGLGRAAVRHAFAKLEVEGFISPIPRNGWQVAPITGAAIGDVLEARCVVEPQLATGLVTQQDLRHLRIISSQLDALAGRTEAEAVVASRALDRSFLNLLSKRRGEIIAQWVNGALDHSARLLSYFEAGQPVYAPSSRTQLVDLLESGDEPAARSLLLQEVSRFREYIVGRMLRSRTFASSLTDVTGVATMGGELSIDHVTAPRRHAAPLTSKDKGTEQ</sequence>
<feature type="domain" description="HTH gntR-type" evidence="4">
    <location>
        <begin position="16"/>
        <end position="83"/>
    </location>
</feature>
<dbReference type="Gene3D" id="1.20.120.530">
    <property type="entry name" value="GntR ligand-binding domain-like"/>
    <property type="match status" value="1"/>
</dbReference>
<evidence type="ECO:0000256" key="2">
    <source>
        <dbReference type="ARBA" id="ARBA00023125"/>
    </source>
</evidence>
<proteinExistence type="predicted"/>
<keyword evidence="3" id="KW-0804">Transcription</keyword>